<evidence type="ECO:0000259" key="9">
    <source>
        <dbReference type="SMART" id="SM00092"/>
    </source>
</evidence>
<keyword evidence="4 8" id="KW-0540">Nuclease</keyword>
<dbReference type="GO" id="GO:0003676">
    <property type="term" value="F:nucleic acid binding"/>
    <property type="evidence" value="ECO:0007669"/>
    <property type="project" value="InterPro"/>
</dbReference>
<evidence type="ECO:0000256" key="2">
    <source>
        <dbReference type="ARBA" id="ARBA00005600"/>
    </source>
</evidence>
<reference evidence="10" key="1">
    <citation type="submission" date="2025-08" db="UniProtKB">
        <authorList>
            <consortium name="Ensembl"/>
        </authorList>
    </citation>
    <scope>IDENTIFICATION</scope>
</reference>
<dbReference type="InterPro" id="IPR023412">
    <property type="entry name" value="RNaseA_domain"/>
</dbReference>
<dbReference type="GO" id="GO:0005576">
    <property type="term" value="C:extracellular region"/>
    <property type="evidence" value="ECO:0007669"/>
    <property type="project" value="UniProtKB-SubCell"/>
</dbReference>
<dbReference type="GO" id="GO:0004540">
    <property type="term" value="F:RNA nuclease activity"/>
    <property type="evidence" value="ECO:0007669"/>
    <property type="project" value="TreeGrafter"/>
</dbReference>
<dbReference type="PANTHER" id="PTHR11437:SF10">
    <property type="entry name" value="ANGIOGENIN-RELATED"/>
    <property type="match status" value="1"/>
</dbReference>
<proteinExistence type="inferred from homology"/>
<dbReference type="GO" id="GO:0016787">
    <property type="term" value="F:hydrolase activity"/>
    <property type="evidence" value="ECO:0007669"/>
    <property type="project" value="UniProtKB-KW"/>
</dbReference>
<sequence length="121" mass="13732">MDPPPAGGAISCPHDPATDKWKKMDGWMDGITESNSNQCKETNTFILAGTNEVKKVCRDAGAPYQNQRDMRVSLQPFHVVNCDLRSNNRYPRCEYRGRSSTRYIVISCEQDYPVHFQGFAN</sequence>
<dbReference type="GO" id="GO:0050829">
    <property type="term" value="P:defense response to Gram-negative bacterium"/>
    <property type="evidence" value="ECO:0007669"/>
    <property type="project" value="TreeGrafter"/>
</dbReference>
<dbReference type="GO" id="GO:0050830">
    <property type="term" value="P:defense response to Gram-positive bacterium"/>
    <property type="evidence" value="ECO:0007669"/>
    <property type="project" value="TreeGrafter"/>
</dbReference>
<evidence type="ECO:0000256" key="3">
    <source>
        <dbReference type="ARBA" id="ARBA00022525"/>
    </source>
</evidence>
<evidence type="ECO:0000256" key="4">
    <source>
        <dbReference type="ARBA" id="ARBA00022722"/>
    </source>
</evidence>
<dbReference type="PANTHER" id="PTHR11437">
    <property type="entry name" value="RIBONUCLEASE"/>
    <property type="match status" value="1"/>
</dbReference>
<keyword evidence="7" id="KW-1015">Disulfide bond</keyword>
<feature type="domain" description="Ribonuclease A-domain" evidence="9">
    <location>
        <begin position="17"/>
        <end position="120"/>
    </location>
</feature>
<organism evidence="10 11">
    <name type="scientific">Neogobius melanostomus</name>
    <name type="common">round goby</name>
    <dbReference type="NCBI Taxonomy" id="47308"/>
    <lineage>
        <taxon>Eukaryota</taxon>
        <taxon>Metazoa</taxon>
        <taxon>Chordata</taxon>
        <taxon>Craniata</taxon>
        <taxon>Vertebrata</taxon>
        <taxon>Euteleostomi</taxon>
        <taxon>Actinopterygii</taxon>
        <taxon>Neopterygii</taxon>
        <taxon>Teleostei</taxon>
        <taxon>Neoteleostei</taxon>
        <taxon>Acanthomorphata</taxon>
        <taxon>Gobiaria</taxon>
        <taxon>Gobiiformes</taxon>
        <taxon>Gobioidei</taxon>
        <taxon>Gobiidae</taxon>
        <taxon>Benthophilinae</taxon>
        <taxon>Neogobiini</taxon>
        <taxon>Neogobius</taxon>
    </lineage>
</organism>
<evidence type="ECO:0000256" key="8">
    <source>
        <dbReference type="RuleBase" id="RU000651"/>
    </source>
</evidence>
<comment type="similarity">
    <text evidence="2 8">Belongs to the pancreatic ribonuclease family.</text>
</comment>
<dbReference type="PROSITE" id="PS00127">
    <property type="entry name" value="RNASE_PANCREATIC"/>
    <property type="match status" value="1"/>
</dbReference>
<evidence type="ECO:0000313" key="10">
    <source>
        <dbReference type="Ensembl" id="ENSNMLP00000025799.1"/>
    </source>
</evidence>
<dbReference type="SUPFAM" id="SSF54076">
    <property type="entry name" value="RNase A-like"/>
    <property type="match status" value="1"/>
</dbReference>
<keyword evidence="6 8" id="KW-0378">Hydrolase</keyword>
<dbReference type="PRINTS" id="PR00794">
    <property type="entry name" value="RIBONUCLEASE"/>
</dbReference>
<dbReference type="Ensembl" id="ENSNMLT00000028834.1">
    <property type="protein sequence ID" value="ENSNMLP00000025799.1"/>
    <property type="gene ID" value="ENSNMLG00000016458.1"/>
</dbReference>
<accession>A0A8C6TS56</accession>
<protein>
    <recommendedName>
        <fullName evidence="9">Ribonuclease A-domain domain-containing protein</fullName>
    </recommendedName>
</protein>
<keyword evidence="5 8" id="KW-0255">Endonuclease</keyword>
<comment type="subcellular location">
    <subcellularLocation>
        <location evidence="1">Secreted</location>
    </subcellularLocation>
</comment>
<dbReference type="InterPro" id="IPR036816">
    <property type="entry name" value="RNaseA-like_dom_sf"/>
</dbReference>
<dbReference type="SMART" id="SM00092">
    <property type="entry name" value="RNAse_Pc"/>
    <property type="match status" value="1"/>
</dbReference>
<evidence type="ECO:0000313" key="11">
    <source>
        <dbReference type="Proteomes" id="UP000694523"/>
    </source>
</evidence>
<dbReference type="Gene3D" id="3.10.130.10">
    <property type="entry name" value="Ribonuclease A-like domain"/>
    <property type="match status" value="1"/>
</dbReference>
<evidence type="ECO:0000256" key="5">
    <source>
        <dbReference type="ARBA" id="ARBA00022759"/>
    </source>
</evidence>
<dbReference type="GO" id="GO:0001525">
    <property type="term" value="P:angiogenesis"/>
    <property type="evidence" value="ECO:0007669"/>
    <property type="project" value="TreeGrafter"/>
</dbReference>
<dbReference type="Pfam" id="PF00074">
    <property type="entry name" value="RnaseA"/>
    <property type="match status" value="1"/>
</dbReference>
<evidence type="ECO:0000256" key="7">
    <source>
        <dbReference type="ARBA" id="ARBA00023157"/>
    </source>
</evidence>
<evidence type="ECO:0000256" key="6">
    <source>
        <dbReference type="ARBA" id="ARBA00022801"/>
    </source>
</evidence>
<dbReference type="InterPro" id="IPR023411">
    <property type="entry name" value="RNaseA_AS"/>
</dbReference>
<name>A0A8C6TS56_9GOBI</name>
<dbReference type="AlphaFoldDB" id="A0A8C6TS56"/>
<dbReference type="Proteomes" id="UP000694523">
    <property type="component" value="Unplaced"/>
</dbReference>
<evidence type="ECO:0000256" key="1">
    <source>
        <dbReference type="ARBA" id="ARBA00004613"/>
    </source>
</evidence>
<keyword evidence="3" id="KW-0964">Secreted</keyword>
<dbReference type="GO" id="GO:0004519">
    <property type="term" value="F:endonuclease activity"/>
    <property type="evidence" value="ECO:0007669"/>
    <property type="project" value="UniProtKB-KW"/>
</dbReference>
<keyword evidence="11" id="KW-1185">Reference proteome</keyword>
<dbReference type="InterPro" id="IPR001427">
    <property type="entry name" value="RNaseA"/>
</dbReference>
<reference evidence="10" key="2">
    <citation type="submission" date="2025-09" db="UniProtKB">
        <authorList>
            <consortium name="Ensembl"/>
        </authorList>
    </citation>
    <scope>IDENTIFICATION</scope>
</reference>